<dbReference type="OrthoDB" id="10252354at2759"/>
<organism evidence="1 2">
    <name type="scientific">Malassezia globosa (strain ATCC MYA-4612 / CBS 7966)</name>
    <name type="common">Dandruff-associated fungus</name>
    <dbReference type="NCBI Taxonomy" id="425265"/>
    <lineage>
        <taxon>Eukaryota</taxon>
        <taxon>Fungi</taxon>
        <taxon>Dikarya</taxon>
        <taxon>Basidiomycota</taxon>
        <taxon>Ustilaginomycotina</taxon>
        <taxon>Malasseziomycetes</taxon>
        <taxon>Malasseziales</taxon>
        <taxon>Malasseziaceae</taxon>
        <taxon>Malassezia</taxon>
    </lineage>
</organism>
<sequence length="364" mass="40398">MWQHLSPRTTVCTGSRTGSFALNAPRVHVARAQHTQAYTSALVDTVRQRDYAAYLTHVAYARRVQPHFWALRAFQVELATIKDTVSNELVGRIRMQWWRDAIESIYAGRPPKHPIAQGLYEAISDPAVMAHGSLVKDHFLRIIDAREADLADPLSPPTLEELEKYAEATSSRMLYLLLNLQGLSEPTVDVLFSHLGKAIGLTIFVASLPYHTHPAPRPASAAAASSPHSSVGAAIGGTTRYAPQAGGVPRTPTLPLPLEYILEAGVTQEDVFRHGPGARGLKDAVFYTATRANDYLITARRVIREELGGRVPALATGPMLLAVQPRQFLRKLERVDFNPYDPTLAKRDWLLPWHMWIAARRQTL</sequence>
<protein>
    <recommendedName>
        <fullName evidence="3">Squalene/phytoene synthase</fullName>
    </recommendedName>
</protein>
<dbReference type="Proteomes" id="UP000008837">
    <property type="component" value="Unassembled WGS sequence"/>
</dbReference>
<reference evidence="1 2" key="1">
    <citation type="journal article" date="2007" name="Proc. Natl. Acad. Sci. U.S.A.">
        <title>Dandruff-associated Malassezia genomes reveal convergent and divergent virulence traits shared with plant and human fungal pathogens.</title>
        <authorList>
            <person name="Xu J."/>
            <person name="Saunders C.W."/>
            <person name="Hu P."/>
            <person name="Grant R.A."/>
            <person name="Boekhout T."/>
            <person name="Kuramae E.E."/>
            <person name="Kronstad J.W."/>
            <person name="Deangelis Y.M."/>
            <person name="Reeder N.L."/>
            <person name="Johnstone K.R."/>
            <person name="Leland M."/>
            <person name="Fieno A.M."/>
            <person name="Begley W.M."/>
            <person name="Sun Y."/>
            <person name="Lacey M.P."/>
            <person name="Chaudhary T."/>
            <person name="Keough T."/>
            <person name="Chu L."/>
            <person name="Sears R."/>
            <person name="Yuan B."/>
            <person name="Dawson T.L.Jr."/>
        </authorList>
    </citation>
    <scope>NUCLEOTIDE SEQUENCE [LARGE SCALE GENOMIC DNA]</scope>
    <source>
        <strain evidence="2">ATCC MYA-4612 / CBS 7966</strain>
    </source>
</reference>
<dbReference type="AlphaFoldDB" id="A8Q7U8"/>
<dbReference type="VEuPathDB" id="FungiDB:MGL_3128"/>
<dbReference type="InterPro" id="IPR008949">
    <property type="entry name" value="Isoprenoid_synthase_dom_sf"/>
</dbReference>
<dbReference type="KEGG" id="mgl:MGL_3128"/>
<dbReference type="EMBL" id="AAYY01000011">
    <property type="protein sequence ID" value="EDP42370.1"/>
    <property type="molecule type" value="Genomic_DNA"/>
</dbReference>
<proteinExistence type="predicted"/>
<accession>A8Q7U8</accession>
<dbReference type="OMA" id="YSTIMYA"/>
<name>A8Q7U8_MALGO</name>
<dbReference type="Gene3D" id="1.10.600.10">
    <property type="entry name" value="Farnesyl Diphosphate Synthase"/>
    <property type="match status" value="1"/>
</dbReference>
<evidence type="ECO:0000313" key="2">
    <source>
        <dbReference type="Proteomes" id="UP000008837"/>
    </source>
</evidence>
<dbReference type="RefSeq" id="XP_001729584.1">
    <property type="nucleotide sequence ID" value="XM_001729532.1"/>
</dbReference>
<dbReference type="InterPro" id="IPR002060">
    <property type="entry name" value="Squ/phyt_synthse"/>
</dbReference>
<dbReference type="SUPFAM" id="SSF48576">
    <property type="entry name" value="Terpenoid synthases"/>
    <property type="match status" value="2"/>
</dbReference>
<keyword evidence="2" id="KW-1185">Reference proteome</keyword>
<dbReference type="GeneID" id="5853890"/>
<dbReference type="Pfam" id="PF00494">
    <property type="entry name" value="SQS_PSY"/>
    <property type="match status" value="2"/>
</dbReference>
<evidence type="ECO:0000313" key="1">
    <source>
        <dbReference type="EMBL" id="EDP42370.1"/>
    </source>
</evidence>
<gene>
    <name evidence="1" type="ORF">MGL_3128</name>
</gene>
<dbReference type="STRING" id="425265.A8Q7U8"/>
<dbReference type="InParanoid" id="A8Q7U8"/>
<evidence type="ECO:0008006" key="3">
    <source>
        <dbReference type="Google" id="ProtNLM"/>
    </source>
</evidence>
<comment type="caution">
    <text evidence="1">The sequence shown here is derived from an EMBL/GenBank/DDBJ whole genome shotgun (WGS) entry which is preliminary data.</text>
</comment>